<comment type="caution">
    <text evidence="1">The sequence shown here is derived from an EMBL/GenBank/DDBJ whole genome shotgun (WGS) entry which is preliminary data.</text>
</comment>
<accession>A0AAD5QS67</accession>
<sequence length="102" mass="11455">MEYFNKFRATVTQVAAQVTNALPGNPLLREYEIGDQTCAAGPGFYWKVFRGVKKSTKKQAKICNGTNIALPTSFKRESSYPILCISCDVVRNLDYIGDFEHL</sequence>
<protein>
    <submittedName>
        <fullName evidence="1">SCY1-like protein 2</fullName>
    </submittedName>
</protein>
<dbReference type="EMBL" id="JAHQIW010003685">
    <property type="protein sequence ID" value="KAJ1359740.1"/>
    <property type="molecule type" value="Genomic_DNA"/>
</dbReference>
<gene>
    <name evidence="1" type="primary">SCYL2_3</name>
    <name evidence="1" type="ORF">KIN20_018530</name>
</gene>
<name>A0AAD5QS67_PARTN</name>
<keyword evidence="2" id="KW-1185">Reference proteome</keyword>
<evidence type="ECO:0000313" key="2">
    <source>
        <dbReference type="Proteomes" id="UP001196413"/>
    </source>
</evidence>
<reference evidence="1" key="1">
    <citation type="submission" date="2021-06" db="EMBL/GenBank/DDBJ databases">
        <title>Parelaphostrongylus tenuis whole genome reference sequence.</title>
        <authorList>
            <person name="Garwood T.J."/>
            <person name="Larsen P.A."/>
            <person name="Fountain-Jones N.M."/>
            <person name="Garbe J.R."/>
            <person name="Macchietto M.G."/>
            <person name="Kania S.A."/>
            <person name="Gerhold R.W."/>
            <person name="Richards J.E."/>
            <person name="Wolf T.M."/>
        </authorList>
    </citation>
    <scope>NUCLEOTIDE SEQUENCE</scope>
    <source>
        <strain evidence="1">MNPRO001-30</strain>
        <tissue evidence="1">Meninges</tissue>
    </source>
</reference>
<dbReference type="Proteomes" id="UP001196413">
    <property type="component" value="Unassembled WGS sequence"/>
</dbReference>
<evidence type="ECO:0000313" key="1">
    <source>
        <dbReference type="EMBL" id="KAJ1359740.1"/>
    </source>
</evidence>
<dbReference type="AlphaFoldDB" id="A0AAD5QS67"/>
<proteinExistence type="predicted"/>
<organism evidence="1 2">
    <name type="scientific">Parelaphostrongylus tenuis</name>
    <name type="common">Meningeal worm</name>
    <dbReference type="NCBI Taxonomy" id="148309"/>
    <lineage>
        <taxon>Eukaryota</taxon>
        <taxon>Metazoa</taxon>
        <taxon>Ecdysozoa</taxon>
        <taxon>Nematoda</taxon>
        <taxon>Chromadorea</taxon>
        <taxon>Rhabditida</taxon>
        <taxon>Rhabditina</taxon>
        <taxon>Rhabditomorpha</taxon>
        <taxon>Strongyloidea</taxon>
        <taxon>Metastrongylidae</taxon>
        <taxon>Parelaphostrongylus</taxon>
    </lineage>
</organism>